<dbReference type="Pfam" id="PF02698">
    <property type="entry name" value="DUF218"/>
    <property type="match status" value="1"/>
</dbReference>
<evidence type="ECO:0000256" key="1">
    <source>
        <dbReference type="SAM" id="Phobius"/>
    </source>
</evidence>
<dbReference type="EMBL" id="JMTK01000002">
    <property type="protein sequence ID" value="KJZ81948.1"/>
    <property type="molecule type" value="Genomic_DNA"/>
</dbReference>
<keyword evidence="1" id="KW-1133">Transmembrane helix</keyword>
<dbReference type="GO" id="GO:0005886">
    <property type="term" value="C:plasma membrane"/>
    <property type="evidence" value="ECO:0007669"/>
    <property type="project" value="TreeGrafter"/>
</dbReference>
<name>A0A095A1U2_9HYPH</name>
<dbReference type="Proteomes" id="UP000033731">
    <property type="component" value="Unassembled WGS sequence"/>
</dbReference>
<feature type="transmembrane region" description="Helical" evidence="1">
    <location>
        <begin position="6"/>
        <end position="27"/>
    </location>
</feature>
<protein>
    <submittedName>
        <fullName evidence="3">YdcF-like protein</fullName>
    </submittedName>
</protein>
<dbReference type="RefSeq" id="WP_034441092.1">
    <property type="nucleotide sequence ID" value="NZ_JNVH01000002.1"/>
</dbReference>
<accession>A0A095A1U2</accession>
<feature type="domain" description="DUF218" evidence="2">
    <location>
        <begin position="39"/>
        <end position="156"/>
    </location>
</feature>
<keyword evidence="4" id="KW-1185">Reference proteome</keyword>
<dbReference type="PATRIC" id="fig|556287.8.peg.667"/>
<dbReference type="PANTHER" id="PTHR30336">
    <property type="entry name" value="INNER MEMBRANE PROTEIN, PROBABLE PERMEASE"/>
    <property type="match status" value="1"/>
</dbReference>
<dbReference type="InterPro" id="IPR051599">
    <property type="entry name" value="Cell_Envelope_Assoc"/>
</dbReference>
<dbReference type="InterPro" id="IPR003848">
    <property type="entry name" value="DUF218"/>
</dbReference>
<sequence length="188" mass="21820">MRYLWYSLAACLIFFVGGFVLFIQYIVHIPIPVNPSINAIVVLTGEPNRIEKAFELLENKIGQRVFISGVHHSVSKDILLQKIPIRKDLAECCVDIGYKALNTAGNAKEALEWIRKHDYHHVLIITHDYHIPRILLELHRNNSMTKFVPYPIITHDLKKNTLILYMKMLKMTFIEYLKILLLSLQIVS</sequence>
<gene>
    <name evidence="3" type="ORF">DJ66_0678</name>
</gene>
<proteinExistence type="predicted"/>
<comment type="caution">
    <text evidence="3">The sequence shown here is derived from an EMBL/GenBank/DDBJ whole genome shotgun (WGS) entry which is preliminary data.</text>
</comment>
<dbReference type="GO" id="GO:0043164">
    <property type="term" value="P:Gram-negative-bacterium-type cell wall biogenesis"/>
    <property type="evidence" value="ECO:0007669"/>
    <property type="project" value="TreeGrafter"/>
</dbReference>
<dbReference type="CDD" id="cd06259">
    <property type="entry name" value="YdcF-like"/>
    <property type="match status" value="1"/>
</dbReference>
<evidence type="ECO:0000313" key="3">
    <source>
        <dbReference type="EMBL" id="KJZ81948.1"/>
    </source>
</evidence>
<evidence type="ECO:0000313" key="4">
    <source>
        <dbReference type="Proteomes" id="UP000033731"/>
    </source>
</evidence>
<dbReference type="GO" id="GO:0000270">
    <property type="term" value="P:peptidoglycan metabolic process"/>
    <property type="evidence" value="ECO:0007669"/>
    <property type="project" value="TreeGrafter"/>
</dbReference>
<reference evidence="3 4" key="1">
    <citation type="journal article" date="2015" name="Phytopathology">
        <title>Genomes of Candidatus Liberibacter solanacearum haplotype A from New Zealand and the USA suggest significant genome plasticity in the species.</title>
        <authorList>
            <person name="Thompson S.M."/>
            <person name="Johnson C.P."/>
            <person name="Lu A.Y."/>
            <person name="Frampton R.A."/>
            <person name="Sullivan K.L."/>
            <person name="Fiers M.W."/>
            <person name="Crowhurst R.N."/>
            <person name="Pitman A.R."/>
            <person name="Scott I."/>
            <person name="Gudmestad N.C."/>
            <person name="Smith G.R."/>
        </authorList>
    </citation>
    <scope>NUCLEOTIDE SEQUENCE [LARGE SCALE GENOMIC DNA]</scope>
    <source>
        <strain evidence="3 4">LsoNZ1</strain>
    </source>
</reference>
<evidence type="ECO:0000259" key="2">
    <source>
        <dbReference type="Pfam" id="PF02698"/>
    </source>
</evidence>
<keyword evidence="1" id="KW-0812">Transmembrane</keyword>
<dbReference type="PANTHER" id="PTHR30336:SF4">
    <property type="entry name" value="ENVELOPE BIOGENESIS FACTOR ELYC"/>
    <property type="match status" value="1"/>
</dbReference>
<keyword evidence="1" id="KW-0472">Membrane</keyword>
<dbReference type="AlphaFoldDB" id="A0A095A1U2"/>
<organism evidence="3 4">
    <name type="scientific">Candidatus Liberibacter solanacearum</name>
    <dbReference type="NCBI Taxonomy" id="556287"/>
    <lineage>
        <taxon>Bacteria</taxon>
        <taxon>Pseudomonadati</taxon>
        <taxon>Pseudomonadota</taxon>
        <taxon>Alphaproteobacteria</taxon>
        <taxon>Hyphomicrobiales</taxon>
        <taxon>Rhizobiaceae</taxon>
        <taxon>Liberibacter</taxon>
    </lineage>
</organism>